<feature type="region of interest" description="Disordered" evidence="2">
    <location>
        <begin position="1117"/>
        <end position="1136"/>
    </location>
</feature>
<reference evidence="3 4" key="1">
    <citation type="submission" date="2015-09" db="EMBL/GenBank/DDBJ databases">
        <title>Host preference determinants of Valsa canker pathogens revealed by comparative genomics.</title>
        <authorList>
            <person name="Yin Z."/>
            <person name="Huang L."/>
        </authorList>
    </citation>
    <scope>NUCLEOTIDE SEQUENCE [LARGE SCALE GENOMIC DNA]</scope>
    <source>
        <strain evidence="3 4">03-1</strain>
    </source>
</reference>
<feature type="compositionally biased region" description="Polar residues" evidence="2">
    <location>
        <begin position="853"/>
        <end position="868"/>
    </location>
</feature>
<dbReference type="SUPFAM" id="SSF48371">
    <property type="entry name" value="ARM repeat"/>
    <property type="match status" value="1"/>
</dbReference>
<feature type="compositionally biased region" description="Polar residues" evidence="2">
    <location>
        <begin position="967"/>
        <end position="1002"/>
    </location>
</feature>
<feature type="compositionally biased region" description="Polar residues" evidence="2">
    <location>
        <begin position="1063"/>
        <end position="1073"/>
    </location>
</feature>
<feature type="region of interest" description="Disordered" evidence="2">
    <location>
        <begin position="952"/>
        <end position="1108"/>
    </location>
</feature>
<organism evidence="3 4">
    <name type="scientific">Cytospora schulzeri</name>
    <dbReference type="NCBI Taxonomy" id="448051"/>
    <lineage>
        <taxon>Eukaryota</taxon>
        <taxon>Fungi</taxon>
        <taxon>Dikarya</taxon>
        <taxon>Ascomycota</taxon>
        <taxon>Pezizomycotina</taxon>
        <taxon>Sordariomycetes</taxon>
        <taxon>Sordariomycetidae</taxon>
        <taxon>Diaporthales</taxon>
        <taxon>Cytosporaceae</taxon>
        <taxon>Cytospora</taxon>
    </lineage>
</organism>
<feature type="region of interest" description="Disordered" evidence="2">
    <location>
        <begin position="585"/>
        <end position="618"/>
    </location>
</feature>
<dbReference type="EMBL" id="LKEA01000003">
    <property type="protein sequence ID" value="ROW10562.1"/>
    <property type="molecule type" value="Genomic_DNA"/>
</dbReference>
<dbReference type="Proteomes" id="UP000283895">
    <property type="component" value="Unassembled WGS sequence"/>
</dbReference>
<feature type="region of interest" description="Disordered" evidence="2">
    <location>
        <begin position="853"/>
        <end position="938"/>
    </location>
</feature>
<evidence type="ECO:0000313" key="3">
    <source>
        <dbReference type="EMBL" id="ROW10562.1"/>
    </source>
</evidence>
<proteinExistence type="inferred from homology"/>
<dbReference type="PANTHER" id="PTHR47766">
    <property type="entry name" value="PROTEIN EFR3"/>
    <property type="match status" value="1"/>
</dbReference>
<dbReference type="InterPro" id="IPR016024">
    <property type="entry name" value="ARM-type_fold"/>
</dbReference>
<comment type="similarity">
    <text evidence="1">Belongs to the EFR3 family.</text>
</comment>
<dbReference type="InterPro" id="IPR049150">
    <property type="entry name" value="EFR3_HEAT-like_rpt"/>
</dbReference>
<evidence type="ECO:0008006" key="5">
    <source>
        <dbReference type="Google" id="ProtNLM"/>
    </source>
</evidence>
<dbReference type="OrthoDB" id="19232at2759"/>
<dbReference type="InterPro" id="IPR039786">
    <property type="entry name" value="EFR3"/>
</dbReference>
<evidence type="ECO:0000313" key="4">
    <source>
        <dbReference type="Proteomes" id="UP000283895"/>
    </source>
</evidence>
<dbReference type="GO" id="GO:0072659">
    <property type="term" value="P:protein localization to plasma membrane"/>
    <property type="evidence" value="ECO:0007669"/>
    <property type="project" value="InterPro"/>
</dbReference>
<sequence>MHAIQQKCRPKHQVLILKCYPRTTKGAVDVKPNSSELSYLLFYATSRRTKISKVGKFLEKKTASDVWHQRIGTIADCSHMPVPSNVQVTLQILEALIEKSPKDLPLIAPSVLKILDEVLRSNDITMVESSLPTFDAFCQNHDASSLFADQVYLQEYEAVVKQYASLASTREVHGKNQASKPVALRWRTAGLEAIKSISSSDALSSIAGRQLDVVVPMILENLWTDNEHFLDVLLQRANMEEKVSTDELLKRRTSSSTVRTADAAGDPNPIALAGSALDVDKLAEEDTGVLAMQCLKSIFMVPNRQQIHGATTALLRFITERIQQDETVVKTSNGNDSGWAIKMFRLVSRWAPMQERYVILVTAMDSMVQTQLKDGTLRHHLVLTAMIGSLLRSDVNLIGLSVMDVMVRLIQHMKRLVQMPGDPTGGSSKEMVTPTSQRMELLARIQQTMGDLATHVYYNEQIIDMVSALLVRLKPSKNTAAANLTPRGEQTDVETKASDDNHLDSLLSLTISKITALRAVKTILKVANPKVKTSGSISLSRYPVPIEKWEGTQWLLGDPDGEVRKAYVDAILTWLDRETKKTDLIAQEDPRSVGQHDPPTPTDTRRARPTTTYRERSGRKPKSIFLHLLHIAIYDNALQFLDYDADIVLLHILLTKLVNCLGVNAVRFGLPMVFRLQEDIQDADTPLQKVRLGSLCHGYFWALTEKFDFDASAVGSAIQNEIIRRRTKHFWVEGIQVPTPPLDKIGTPGIAIQPSKLSVQQAESEALLPFDDRYSLVECICTSYQESSLSPPTSPATSPGRTFTQPILGSGFGTMMSPADSSPEVPSSFREAMVFDWSRDMAMATIQAASKSASLNGSRSGTNGTNLNRLGPNGTVPNGHNDIGHASPYGGNHDLRPRSQPAPDAGRNLTPLQTKMRKTSVRSGIVPRSDGFSSPNNGVKSVNQLKMILSGEAPAPPLTGARDISSSEDSMVSYDMSTSEVSFNPPRTGQTNGSPPVSQRSRSMSRERKGSDGGSLGALNSSASATMNGEGGDAEEVPPVPPLPSGLAGASPTSHIARHDHANTQSPISTSPMPASRAQRQRSVKSRGGDTVRSSTWSIIQSSDEPLPTMDLQSLLKGIDSRSGESTLGNVTRPPY</sequence>
<accession>A0A423X4A0</accession>
<dbReference type="PANTHER" id="PTHR47766:SF1">
    <property type="entry name" value="PROTEIN EFR3"/>
    <property type="match status" value="1"/>
</dbReference>
<dbReference type="Pfam" id="PF21072">
    <property type="entry name" value="EFR3"/>
    <property type="match status" value="1"/>
</dbReference>
<dbReference type="AlphaFoldDB" id="A0A423X4A0"/>
<gene>
    <name evidence="3" type="ORF">VMCG_01938</name>
</gene>
<keyword evidence="4" id="KW-1185">Reference proteome</keyword>
<evidence type="ECO:0000256" key="1">
    <source>
        <dbReference type="ARBA" id="ARBA00010216"/>
    </source>
</evidence>
<dbReference type="GO" id="GO:0005886">
    <property type="term" value="C:plasma membrane"/>
    <property type="evidence" value="ECO:0007669"/>
    <property type="project" value="TreeGrafter"/>
</dbReference>
<comment type="caution">
    <text evidence="3">The sequence shown here is derived from an EMBL/GenBank/DDBJ whole genome shotgun (WGS) entry which is preliminary data.</text>
</comment>
<evidence type="ECO:0000256" key="2">
    <source>
        <dbReference type="SAM" id="MobiDB-lite"/>
    </source>
</evidence>
<protein>
    <recommendedName>
        <fullName evidence="5">Protein EFR3</fullName>
    </recommendedName>
</protein>
<feature type="compositionally biased region" description="Polar residues" evidence="2">
    <location>
        <begin position="1092"/>
        <end position="1104"/>
    </location>
</feature>
<name>A0A423X4A0_9PEZI</name>
<dbReference type="STRING" id="356882.A0A423X4A0"/>